<dbReference type="EMBL" id="QGKW02001660">
    <property type="protein sequence ID" value="KAF2578634.1"/>
    <property type="molecule type" value="Genomic_DNA"/>
</dbReference>
<sequence length="84" mass="9526">MEEHDLKYLSMMGIEVRQGNGPSDVRLRPRPRRPDRGVTRGVPSKRRQQDPVSGGRSATNQEVQELSSLKSPGNRIHKPTPWLI</sequence>
<feature type="compositionally biased region" description="Polar residues" evidence="1">
    <location>
        <begin position="56"/>
        <end position="71"/>
    </location>
</feature>
<evidence type="ECO:0000313" key="3">
    <source>
        <dbReference type="Proteomes" id="UP000712281"/>
    </source>
</evidence>
<comment type="caution">
    <text evidence="2">The sequence shown here is derived from an EMBL/GenBank/DDBJ whole genome shotgun (WGS) entry which is preliminary data.</text>
</comment>
<reference evidence="2" key="1">
    <citation type="submission" date="2019-12" db="EMBL/GenBank/DDBJ databases">
        <title>Genome sequencing and annotation of Brassica cretica.</title>
        <authorList>
            <person name="Studholme D.J."/>
            <person name="Sarris P.F."/>
        </authorList>
    </citation>
    <scope>NUCLEOTIDE SEQUENCE</scope>
    <source>
        <strain evidence="2">PFS-001/15</strain>
        <tissue evidence="2">Leaf</tissue>
    </source>
</reference>
<gene>
    <name evidence="2" type="ORF">F2Q68_00004441</name>
</gene>
<protein>
    <submittedName>
        <fullName evidence="2">Uncharacterized protein</fullName>
    </submittedName>
</protein>
<dbReference type="AlphaFoldDB" id="A0A8S9J978"/>
<organism evidence="2 3">
    <name type="scientific">Brassica cretica</name>
    <name type="common">Mustard</name>
    <dbReference type="NCBI Taxonomy" id="69181"/>
    <lineage>
        <taxon>Eukaryota</taxon>
        <taxon>Viridiplantae</taxon>
        <taxon>Streptophyta</taxon>
        <taxon>Embryophyta</taxon>
        <taxon>Tracheophyta</taxon>
        <taxon>Spermatophyta</taxon>
        <taxon>Magnoliopsida</taxon>
        <taxon>eudicotyledons</taxon>
        <taxon>Gunneridae</taxon>
        <taxon>Pentapetalae</taxon>
        <taxon>rosids</taxon>
        <taxon>malvids</taxon>
        <taxon>Brassicales</taxon>
        <taxon>Brassicaceae</taxon>
        <taxon>Brassiceae</taxon>
        <taxon>Brassica</taxon>
    </lineage>
</organism>
<feature type="region of interest" description="Disordered" evidence="1">
    <location>
        <begin position="1"/>
        <end position="84"/>
    </location>
</feature>
<proteinExistence type="predicted"/>
<evidence type="ECO:0000313" key="2">
    <source>
        <dbReference type="EMBL" id="KAF2578634.1"/>
    </source>
</evidence>
<dbReference type="Proteomes" id="UP000712281">
    <property type="component" value="Unassembled WGS sequence"/>
</dbReference>
<name>A0A8S9J978_BRACR</name>
<accession>A0A8S9J978</accession>
<evidence type="ECO:0000256" key="1">
    <source>
        <dbReference type="SAM" id="MobiDB-lite"/>
    </source>
</evidence>